<reference evidence="1" key="1">
    <citation type="submission" date="2014-01" db="EMBL/GenBank/DDBJ databases">
        <authorList>
            <person name="Brown-Elliot B."/>
            <person name="Wallace R."/>
            <person name="Lenaerts A."/>
            <person name="Ordway D."/>
            <person name="DeGroote M.A."/>
            <person name="Parker T."/>
            <person name="Sizemore C."/>
            <person name="Tallon L.J."/>
            <person name="Sadzewicz L.K."/>
            <person name="Sengamalay N."/>
            <person name="Fraser C.M."/>
            <person name="Hine E."/>
            <person name="Shefchek K.A."/>
            <person name="Das S.P."/>
            <person name="Tettelin H."/>
        </authorList>
    </citation>
    <scope>NUCLEOTIDE SEQUENCE [LARGE SCALE GENOMIC DNA]</scope>
    <source>
        <strain evidence="1">4042</strain>
    </source>
</reference>
<name>X8C8Y3_MYCXE</name>
<accession>X8C8Y3</accession>
<organism evidence="1">
    <name type="scientific">Mycobacterium xenopi 4042</name>
    <dbReference type="NCBI Taxonomy" id="1299334"/>
    <lineage>
        <taxon>Bacteria</taxon>
        <taxon>Bacillati</taxon>
        <taxon>Actinomycetota</taxon>
        <taxon>Actinomycetes</taxon>
        <taxon>Mycobacteriales</taxon>
        <taxon>Mycobacteriaceae</taxon>
        <taxon>Mycobacterium</taxon>
    </lineage>
</organism>
<dbReference type="EMBL" id="JAOB01000033">
    <property type="protein sequence ID" value="EUA52256.1"/>
    <property type="molecule type" value="Genomic_DNA"/>
</dbReference>
<gene>
    <name evidence="1" type="ORF">I553_2442</name>
</gene>
<dbReference type="AlphaFoldDB" id="X8C8Y3"/>
<comment type="caution">
    <text evidence="1">The sequence shown here is derived from an EMBL/GenBank/DDBJ whole genome shotgun (WGS) entry which is preliminary data.</text>
</comment>
<evidence type="ECO:0000313" key="1">
    <source>
        <dbReference type="EMBL" id="EUA52256.1"/>
    </source>
</evidence>
<sequence length="39" mass="4479">MERIAELPDVMRYGRGIIQSDQSWLAAHGCRQSAHRTHT</sequence>
<protein>
    <submittedName>
        <fullName evidence="1">Uncharacterized protein</fullName>
    </submittedName>
</protein>
<proteinExistence type="predicted"/>